<proteinExistence type="predicted"/>
<feature type="region of interest" description="Disordered" evidence="1">
    <location>
        <begin position="1"/>
        <end position="166"/>
    </location>
</feature>
<evidence type="ECO:0000259" key="2">
    <source>
        <dbReference type="Pfam" id="PF11976"/>
    </source>
</evidence>
<dbReference type="Pfam" id="PF11976">
    <property type="entry name" value="Rad60-SLD"/>
    <property type="match status" value="1"/>
</dbReference>
<accession>A0AAV5ARV5</accession>
<dbReference type="InterPro" id="IPR029071">
    <property type="entry name" value="Ubiquitin-like_domsf"/>
</dbReference>
<keyword evidence="4" id="KW-1185">Reference proteome</keyword>
<feature type="compositionally biased region" description="Basic residues" evidence="1">
    <location>
        <begin position="1"/>
        <end position="11"/>
    </location>
</feature>
<gene>
    <name evidence="3" type="ORF">Clacol_010021</name>
</gene>
<feature type="region of interest" description="Disordered" evidence="1">
    <location>
        <begin position="180"/>
        <end position="200"/>
    </location>
</feature>
<evidence type="ECO:0000313" key="3">
    <source>
        <dbReference type="EMBL" id="GJJ15743.1"/>
    </source>
</evidence>
<dbReference type="SUPFAM" id="SSF54236">
    <property type="entry name" value="Ubiquitin-like"/>
    <property type="match status" value="1"/>
</dbReference>
<dbReference type="Proteomes" id="UP001050691">
    <property type="component" value="Unassembled WGS sequence"/>
</dbReference>
<feature type="region of interest" description="Disordered" evidence="1">
    <location>
        <begin position="316"/>
        <end position="350"/>
    </location>
</feature>
<dbReference type="Gene3D" id="3.10.20.90">
    <property type="entry name" value="Phosphatidylinositol 3-kinase Catalytic Subunit, Chain A, domain 1"/>
    <property type="match status" value="1"/>
</dbReference>
<organism evidence="3 4">
    <name type="scientific">Clathrus columnatus</name>
    <dbReference type="NCBI Taxonomy" id="1419009"/>
    <lineage>
        <taxon>Eukaryota</taxon>
        <taxon>Fungi</taxon>
        <taxon>Dikarya</taxon>
        <taxon>Basidiomycota</taxon>
        <taxon>Agaricomycotina</taxon>
        <taxon>Agaricomycetes</taxon>
        <taxon>Phallomycetidae</taxon>
        <taxon>Phallales</taxon>
        <taxon>Clathraceae</taxon>
        <taxon>Clathrus</taxon>
    </lineage>
</organism>
<protein>
    <recommendedName>
        <fullName evidence="2">Rad60/SUMO-like domain-containing protein</fullName>
    </recommendedName>
</protein>
<feature type="compositionally biased region" description="Basic and acidic residues" evidence="1">
    <location>
        <begin position="47"/>
        <end position="56"/>
    </location>
</feature>
<name>A0AAV5ARV5_9AGAM</name>
<sequence>MPPRPRPRPRPVAKVAGPSSPTSEESVSKKKINDDDDDFFVHNKGRSFREVEERAAKVAAKAAAESDNESGGGSDMSGSEGTPRPNRRSRKPTAAKGSDSSSRIVKDTAAELLRDVTSEKAVVDVSSDEYGEDGPRAGPSQSESKRTRSRSRSLTPPPEFTEQERLRTRMAIQRVLGSDTTVPTTRPFPAMAEDDDMDPGEEPINSSLRHIMEMVGNSNRRRLPGDSEQMTTSSVTIRVKWIHSSVATNVSQRSWTDPLRQIADKISQEMRVLPKELVLLQNRKQVYTTITPQGLGVWDEFDLEACARVTYETLYTRSGPAPTPPPQLNEDDGDSEREESSPPSEVAADDSDEKFKIIVRAADLSVPLTVRPTTTCGKIVRAFLAIMVKQGKPALPTKKANQVRLYVDGEKQDPNAPISDCDLEDGDIVEIIGL</sequence>
<feature type="compositionally biased region" description="Basic and acidic residues" evidence="1">
    <location>
        <begin position="104"/>
        <end position="122"/>
    </location>
</feature>
<evidence type="ECO:0000256" key="1">
    <source>
        <dbReference type="SAM" id="MobiDB-lite"/>
    </source>
</evidence>
<feature type="domain" description="Rad60/SUMO-like" evidence="2">
    <location>
        <begin position="357"/>
        <end position="432"/>
    </location>
</feature>
<evidence type="ECO:0000313" key="4">
    <source>
        <dbReference type="Proteomes" id="UP001050691"/>
    </source>
</evidence>
<dbReference type="EMBL" id="BPWL01000011">
    <property type="protein sequence ID" value="GJJ15743.1"/>
    <property type="molecule type" value="Genomic_DNA"/>
</dbReference>
<reference evidence="3" key="1">
    <citation type="submission" date="2021-10" db="EMBL/GenBank/DDBJ databases">
        <title>De novo Genome Assembly of Clathrus columnatus (Basidiomycota, Fungi) Using Illumina and Nanopore Sequence Data.</title>
        <authorList>
            <person name="Ogiso-Tanaka E."/>
            <person name="Itagaki H."/>
            <person name="Hosoya T."/>
            <person name="Hosaka K."/>
        </authorList>
    </citation>
    <scope>NUCLEOTIDE SEQUENCE</scope>
    <source>
        <strain evidence="3">MO-923</strain>
    </source>
</reference>
<comment type="caution">
    <text evidence="3">The sequence shown here is derived from an EMBL/GenBank/DDBJ whole genome shotgun (WGS) entry which is preliminary data.</text>
</comment>
<dbReference type="InterPro" id="IPR022617">
    <property type="entry name" value="Rad60/SUMO-like_dom"/>
</dbReference>
<dbReference type="AlphaFoldDB" id="A0AAV5ARV5"/>